<organism evidence="6 9">
    <name type="scientific">Moraxella bovis</name>
    <dbReference type="NCBI Taxonomy" id="476"/>
    <lineage>
        <taxon>Bacteria</taxon>
        <taxon>Pseudomonadati</taxon>
        <taxon>Pseudomonadota</taxon>
        <taxon>Gammaproteobacteria</taxon>
        <taxon>Moraxellales</taxon>
        <taxon>Moraxellaceae</taxon>
        <taxon>Moraxella</taxon>
    </lineage>
</organism>
<dbReference type="AlphaFoldDB" id="A0A2Z4R6Q0"/>
<dbReference type="EMBL" id="UGPZ01000002">
    <property type="protein sequence ID" value="STY90170.1"/>
    <property type="molecule type" value="Genomic_DNA"/>
</dbReference>
<keyword evidence="4" id="KW-0233">DNA recombination</keyword>
<dbReference type="GeneID" id="77188887"/>
<accession>A0A2Z4R6Q0</accession>
<dbReference type="KEGG" id="mboi:DQF64_05925"/>
<gene>
    <name evidence="7" type="ORF">LP092_05845</name>
    <name evidence="8" type="ORF">LP129_06160</name>
    <name evidence="6" type="ORF">NCTC9426_00176</name>
</gene>
<proteinExistence type="inferred from homology"/>
<dbReference type="InterPro" id="IPR013762">
    <property type="entry name" value="Integrase-like_cat_sf"/>
</dbReference>
<dbReference type="Proteomes" id="UP000254133">
    <property type="component" value="Unassembled WGS sequence"/>
</dbReference>
<keyword evidence="3" id="KW-0238">DNA-binding</keyword>
<dbReference type="GO" id="GO:0003677">
    <property type="term" value="F:DNA binding"/>
    <property type="evidence" value="ECO:0007669"/>
    <property type="project" value="UniProtKB-KW"/>
</dbReference>
<sequence length="370" mass="42006">MGSIRTKKSKDGTPRYYAEIRINKQGFPPYRESANFGTKKIAQAWIAKREQELKDNPKLLFGAKGISDDLTLAQAIDRYISELGVGFGRSKMHALRLLQKFPISKLPLTVISPLDITDHANLRKTGVPELALDPIAPATLGSEFTYLFGVLDHAEIMWGVELDMNALKRALKQLKKTRNVAPSKKRDRLPTADELIKLTAHFYHKWQDGGMAMHLIMWFALLSGRRQAEITRLELADDLGEVFIVRDVKNPKGSAGNHQKFAVLPETRQIIELLKQHTADETYLVAESHKMISKLFTEACHLLAIDDLHFHDLRHEACTRLAEQGMTIPQIQSVSLHKSWGSLQRYVSVHKRANTPQFDEVMREVLNDRS</sequence>
<dbReference type="Proteomes" id="UP001163283">
    <property type="component" value="Chromosome"/>
</dbReference>
<reference evidence="7 10" key="2">
    <citation type="journal article" date="2022" name="BMC Microbiol.">
        <title>Whole genome sequencing of Moraxella bovis strains from North America reveals two genotypes with different genetic determinants.</title>
        <authorList>
            <person name="Wynn E.L."/>
            <person name="Hille M.M."/>
            <person name="Loy J.D."/>
            <person name="Schuller G."/>
            <person name="Kuhn K.L."/>
            <person name="Dickey A.M."/>
            <person name="Bono J.L."/>
            <person name="Clawson M.L."/>
        </authorList>
    </citation>
    <scope>NUCLEOTIDE SEQUENCE [LARGE SCALE GENOMIC DNA]</scope>
    <source>
        <strain evidence="7">SAM102599</strain>
        <strain evidence="8 10">SAM57978</strain>
    </source>
</reference>
<dbReference type="EMBL" id="CP087781">
    <property type="protein sequence ID" value="UZA52714.1"/>
    <property type="molecule type" value="Genomic_DNA"/>
</dbReference>
<evidence type="ECO:0000256" key="2">
    <source>
        <dbReference type="ARBA" id="ARBA00022908"/>
    </source>
</evidence>
<reference evidence="6 9" key="1">
    <citation type="submission" date="2018-06" db="EMBL/GenBank/DDBJ databases">
        <authorList>
            <consortium name="Pathogen Informatics"/>
            <person name="Doyle S."/>
        </authorList>
    </citation>
    <scope>NUCLEOTIDE SEQUENCE [LARGE SCALE GENOMIC DNA]</scope>
    <source>
        <strain evidence="6 9">NCTC9426</strain>
    </source>
</reference>
<evidence type="ECO:0000313" key="8">
    <source>
        <dbReference type="EMBL" id="UZA52714.1"/>
    </source>
</evidence>
<evidence type="ECO:0000259" key="5">
    <source>
        <dbReference type="PROSITE" id="PS51898"/>
    </source>
</evidence>
<dbReference type="RefSeq" id="WP_112742150.1">
    <property type="nucleotide sequence ID" value="NZ_CP030241.1"/>
</dbReference>
<dbReference type="SUPFAM" id="SSF56349">
    <property type="entry name" value="DNA breaking-rejoining enzymes"/>
    <property type="match status" value="1"/>
</dbReference>
<dbReference type="InterPro" id="IPR050090">
    <property type="entry name" value="Tyrosine_recombinase_XerCD"/>
</dbReference>
<dbReference type="PROSITE" id="PS51898">
    <property type="entry name" value="TYR_RECOMBINASE"/>
    <property type="match status" value="1"/>
</dbReference>
<dbReference type="Gene3D" id="1.10.443.10">
    <property type="entry name" value="Intergrase catalytic core"/>
    <property type="match status" value="1"/>
</dbReference>
<evidence type="ECO:0000313" key="10">
    <source>
        <dbReference type="Proteomes" id="UP001163283"/>
    </source>
</evidence>
<keyword evidence="2" id="KW-0229">DNA integration</keyword>
<dbReference type="InterPro" id="IPR011010">
    <property type="entry name" value="DNA_brk_join_enz"/>
</dbReference>
<dbReference type="GO" id="GO:0015074">
    <property type="term" value="P:DNA integration"/>
    <property type="evidence" value="ECO:0007669"/>
    <property type="project" value="UniProtKB-KW"/>
</dbReference>
<dbReference type="Proteomes" id="UP001163632">
    <property type="component" value="Chromosome"/>
</dbReference>
<keyword evidence="11" id="KW-1185">Reference proteome</keyword>
<dbReference type="PANTHER" id="PTHR30349:SF41">
    <property type="entry name" value="INTEGRASE_RECOMBINASE PROTEIN MJ0367-RELATED"/>
    <property type="match status" value="1"/>
</dbReference>
<protein>
    <submittedName>
        <fullName evidence="6">Site-specific recombinase XerD</fullName>
    </submittedName>
    <submittedName>
        <fullName evidence="7">Tyrosine-type recombinase/integrase</fullName>
    </submittedName>
</protein>
<evidence type="ECO:0000256" key="3">
    <source>
        <dbReference type="ARBA" id="ARBA00023125"/>
    </source>
</evidence>
<dbReference type="Pfam" id="PF00589">
    <property type="entry name" value="Phage_integrase"/>
    <property type="match status" value="1"/>
</dbReference>
<evidence type="ECO:0000256" key="4">
    <source>
        <dbReference type="ARBA" id="ARBA00023172"/>
    </source>
</evidence>
<name>A0A2Z4R6Q0_MORBO</name>
<evidence type="ECO:0000313" key="9">
    <source>
        <dbReference type="Proteomes" id="UP000254133"/>
    </source>
</evidence>
<dbReference type="PANTHER" id="PTHR30349">
    <property type="entry name" value="PHAGE INTEGRASE-RELATED"/>
    <property type="match status" value="1"/>
</dbReference>
<evidence type="ECO:0000313" key="7">
    <source>
        <dbReference type="EMBL" id="UZA04260.1"/>
    </source>
</evidence>
<feature type="domain" description="Tyr recombinase" evidence="5">
    <location>
        <begin position="184"/>
        <end position="363"/>
    </location>
</feature>
<dbReference type="GO" id="GO:0006310">
    <property type="term" value="P:DNA recombination"/>
    <property type="evidence" value="ECO:0007669"/>
    <property type="project" value="UniProtKB-KW"/>
</dbReference>
<evidence type="ECO:0000313" key="6">
    <source>
        <dbReference type="EMBL" id="STY90170.1"/>
    </source>
</evidence>
<comment type="similarity">
    <text evidence="1">Belongs to the 'phage' integrase family.</text>
</comment>
<evidence type="ECO:0000313" key="11">
    <source>
        <dbReference type="Proteomes" id="UP001163632"/>
    </source>
</evidence>
<evidence type="ECO:0000256" key="1">
    <source>
        <dbReference type="ARBA" id="ARBA00008857"/>
    </source>
</evidence>
<dbReference type="InterPro" id="IPR002104">
    <property type="entry name" value="Integrase_catalytic"/>
</dbReference>
<dbReference type="EMBL" id="CP087830">
    <property type="protein sequence ID" value="UZA04260.1"/>
    <property type="molecule type" value="Genomic_DNA"/>
</dbReference>